<evidence type="ECO:0000256" key="1">
    <source>
        <dbReference type="ARBA" id="ARBA00022723"/>
    </source>
</evidence>
<keyword evidence="1" id="KW-0479">Metal-binding</keyword>
<sequence length="257" mass="28553">MTHQRKDKGKGKAKETASEPRQVALSIVYSPSTGRILMVTSRAHPHLWILPKGGVEEGETGGEAAVREAWEEAGSPPTLPPPSEAERLSLLALPSKKRPATWHVYILEVEEAVVHAIEDWPESHERKRAWFTPSETLSRIKQWYTDPSALDVDEKRPVEVEDGLGADGHEDVEREGEGEGPTPTTAGYDLQLSEIGQNVSAGAADGELAEEREQDSRIKDKGKSQKDTRKKKENKGRAMEMAISFFADLKRLELDKR</sequence>
<protein>
    <recommendedName>
        <fullName evidence="4">Nudix hydrolase domain-containing protein</fullName>
    </recommendedName>
</protein>
<dbReference type="SUPFAM" id="SSF55811">
    <property type="entry name" value="Nudix"/>
    <property type="match status" value="1"/>
</dbReference>
<reference evidence="5 6" key="1">
    <citation type="submission" date="2013-07" db="EMBL/GenBank/DDBJ databases">
        <title>The Genome Sequence of Cryptococcus heveanensis BCC8398.</title>
        <authorList>
            <consortium name="The Broad Institute Genome Sequencing Platform"/>
            <person name="Cuomo C."/>
            <person name="Litvintseva A."/>
            <person name="Chen Y."/>
            <person name="Heitman J."/>
            <person name="Sun S."/>
            <person name="Springer D."/>
            <person name="Dromer F."/>
            <person name="Young S.K."/>
            <person name="Zeng Q."/>
            <person name="Gargeya S."/>
            <person name="Fitzgerald M."/>
            <person name="Abouelleil A."/>
            <person name="Alvarado L."/>
            <person name="Berlin A.M."/>
            <person name="Chapman S.B."/>
            <person name="Dewar J."/>
            <person name="Goldberg J."/>
            <person name="Griggs A."/>
            <person name="Gujja S."/>
            <person name="Hansen M."/>
            <person name="Howarth C."/>
            <person name="Imamovic A."/>
            <person name="Larimer J."/>
            <person name="McCowan C."/>
            <person name="Murphy C."/>
            <person name="Pearson M."/>
            <person name="Priest M."/>
            <person name="Roberts A."/>
            <person name="Saif S."/>
            <person name="Shea T."/>
            <person name="Sykes S."/>
            <person name="Wortman J."/>
            <person name="Nusbaum C."/>
            <person name="Birren B."/>
        </authorList>
    </citation>
    <scope>NUCLEOTIDE SEQUENCE [LARGE SCALE GENOMIC DNA]</scope>
    <source>
        <strain evidence="5 6">BCC8398</strain>
    </source>
</reference>
<evidence type="ECO:0000256" key="2">
    <source>
        <dbReference type="ARBA" id="ARBA00022801"/>
    </source>
</evidence>
<proteinExistence type="predicted"/>
<feature type="region of interest" description="Disordered" evidence="3">
    <location>
        <begin position="152"/>
        <end position="238"/>
    </location>
</feature>
<evidence type="ECO:0000256" key="3">
    <source>
        <dbReference type="SAM" id="MobiDB-lite"/>
    </source>
</evidence>
<dbReference type="AlphaFoldDB" id="A0A1B9GWK0"/>
<dbReference type="GO" id="GO:1901909">
    <property type="term" value="P:diadenosine hexaphosphate catabolic process"/>
    <property type="evidence" value="ECO:0007669"/>
    <property type="project" value="TreeGrafter"/>
</dbReference>
<dbReference type="GO" id="GO:0046872">
    <property type="term" value="F:metal ion binding"/>
    <property type="evidence" value="ECO:0007669"/>
    <property type="project" value="UniProtKB-KW"/>
</dbReference>
<dbReference type="GO" id="GO:1901907">
    <property type="term" value="P:diadenosine pentaphosphate catabolic process"/>
    <property type="evidence" value="ECO:0007669"/>
    <property type="project" value="TreeGrafter"/>
</dbReference>
<dbReference type="InterPro" id="IPR000086">
    <property type="entry name" value="NUDIX_hydrolase_dom"/>
</dbReference>
<dbReference type="GO" id="GO:0005737">
    <property type="term" value="C:cytoplasm"/>
    <property type="evidence" value="ECO:0007669"/>
    <property type="project" value="TreeGrafter"/>
</dbReference>
<dbReference type="OrthoDB" id="2011998at2759"/>
<dbReference type="GO" id="GO:0034431">
    <property type="term" value="F:bis(5'-adenosyl)-hexaphosphatase activity"/>
    <property type="evidence" value="ECO:0007669"/>
    <property type="project" value="TreeGrafter"/>
</dbReference>
<feature type="compositionally biased region" description="Basic and acidic residues" evidence="3">
    <location>
        <begin position="209"/>
        <end position="227"/>
    </location>
</feature>
<dbReference type="GO" id="GO:0034432">
    <property type="term" value="F:bis(5'-adenosyl)-pentaphosphatase activity"/>
    <property type="evidence" value="ECO:0007669"/>
    <property type="project" value="TreeGrafter"/>
</dbReference>
<dbReference type="Proteomes" id="UP000092666">
    <property type="component" value="Unassembled WGS sequence"/>
</dbReference>
<keyword evidence="2" id="KW-0378">Hydrolase</keyword>
<dbReference type="EMBL" id="KI669499">
    <property type="protein sequence ID" value="OCF35406.1"/>
    <property type="molecule type" value="Genomic_DNA"/>
</dbReference>
<keyword evidence="6" id="KW-1185">Reference proteome</keyword>
<feature type="compositionally biased region" description="Basic and acidic residues" evidence="3">
    <location>
        <begin position="167"/>
        <end position="177"/>
    </location>
</feature>
<evidence type="ECO:0000313" key="5">
    <source>
        <dbReference type="EMBL" id="OCF35406.1"/>
    </source>
</evidence>
<dbReference type="InterPro" id="IPR015797">
    <property type="entry name" value="NUDIX_hydrolase-like_dom_sf"/>
</dbReference>
<dbReference type="GO" id="GO:0000298">
    <property type="term" value="F:endopolyphosphatase activity"/>
    <property type="evidence" value="ECO:0007669"/>
    <property type="project" value="TreeGrafter"/>
</dbReference>
<dbReference type="STRING" id="1296120.A0A1B9GWK0"/>
<gene>
    <name evidence="5" type="ORF">I316_02956</name>
</gene>
<dbReference type="PROSITE" id="PS51462">
    <property type="entry name" value="NUDIX"/>
    <property type="match status" value="1"/>
</dbReference>
<dbReference type="GO" id="GO:1901911">
    <property type="term" value="P:adenosine 5'-(hexahydrogen pentaphosphate) catabolic process"/>
    <property type="evidence" value="ECO:0007669"/>
    <property type="project" value="TreeGrafter"/>
</dbReference>
<name>A0A1B9GWK0_9TREE</name>
<accession>A0A1B9GWK0</accession>
<dbReference type="PANTHER" id="PTHR12629">
    <property type="entry name" value="DIPHOSPHOINOSITOL POLYPHOSPHATE PHOSPHOHYDROLASE"/>
    <property type="match status" value="1"/>
</dbReference>
<feature type="region of interest" description="Disordered" evidence="3">
    <location>
        <begin position="1"/>
        <end position="22"/>
    </location>
</feature>
<dbReference type="Pfam" id="PF00293">
    <property type="entry name" value="NUDIX"/>
    <property type="match status" value="1"/>
</dbReference>
<evidence type="ECO:0000313" key="6">
    <source>
        <dbReference type="Proteomes" id="UP000092666"/>
    </source>
</evidence>
<reference evidence="6" key="2">
    <citation type="submission" date="2013-12" db="EMBL/GenBank/DDBJ databases">
        <title>Evolution of pathogenesis and genome organization in the Tremellales.</title>
        <authorList>
            <person name="Cuomo C."/>
            <person name="Litvintseva A."/>
            <person name="Heitman J."/>
            <person name="Chen Y."/>
            <person name="Sun S."/>
            <person name="Springer D."/>
            <person name="Dromer F."/>
            <person name="Young S."/>
            <person name="Zeng Q."/>
            <person name="Chapman S."/>
            <person name="Gujja S."/>
            <person name="Saif S."/>
            <person name="Birren B."/>
        </authorList>
    </citation>
    <scope>NUCLEOTIDE SEQUENCE [LARGE SCALE GENOMIC DNA]</scope>
    <source>
        <strain evidence="6">BCC8398</strain>
    </source>
</reference>
<dbReference type="GO" id="GO:0008486">
    <property type="term" value="F:diphosphoinositol-polyphosphate diphosphatase activity"/>
    <property type="evidence" value="ECO:0007669"/>
    <property type="project" value="TreeGrafter"/>
</dbReference>
<organism evidence="5 6">
    <name type="scientific">Kwoniella heveanensis BCC8398</name>
    <dbReference type="NCBI Taxonomy" id="1296120"/>
    <lineage>
        <taxon>Eukaryota</taxon>
        <taxon>Fungi</taxon>
        <taxon>Dikarya</taxon>
        <taxon>Basidiomycota</taxon>
        <taxon>Agaricomycotina</taxon>
        <taxon>Tremellomycetes</taxon>
        <taxon>Tremellales</taxon>
        <taxon>Cryptococcaceae</taxon>
        <taxon>Kwoniella</taxon>
    </lineage>
</organism>
<dbReference type="GO" id="GO:0005634">
    <property type="term" value="C:nucleus"/>
    <property type="evidence" value="ECO:0007669"/>
    <property type="project" value="TreeGrafter"/>
</dbReference>
<feature type="domain" description="Nudix hydrolase" evidence="4">
    <location>
        <begin position="19"/>
        <end position="157"/>
    </location>
</feature>
<dbReference type="Gene3D" id="3.90.79.10">
    <property type="entry name" value="Nucleoside Triphosphate Pyrophosphohydrolase"/>
    <property type="match status" value="1"/>
</dbReference>
<dbReference type="InterPro" id="IPR020084">
    <property type="entry name" value="NUDIX_hydrolase_CS"/>
</dbReference>
<dbReference type="PANTHER" id="PTHR12629:SF0">
    <property type="entry name" value="DIPHOSPHOINOSITOL-POLYPHOSPHATE DIPHOSPHATASE"/>
    <property type="match status" value="1"/>
</dbReference>
<dbReference type="GO" id="GO:0071543">
    <property type="term" value="P:diphosphoinositol polyphosphate metabolic process"/>
    <property type="evidence" value="ECO:0007669"/>
    <property type="project" value="TreeGrafter"/>
</dbReference>
<evidence type="ECO:0000259" key="4">
    <source>
        <dbReference type="PROSITE" id="PS51462"/>
    </source>
</evidence>
<dbReference type="PROSITE" id="PS00893">
    <property type="entry name" value="NUDIX_BOX"/>
    <property type="match status" value="1"/>
</dbReference>